<evidence type="ECO:0000313" key="2">
    <source>
        <dbReference type="EMBL" id="MED6174317.1"/>
    </source>
</evidence>
<reference evidence="2 3" key="1">
    <citation type="journal article" date="2023" name="Plants (Basel)">
        <title>Bridging the Gap: Combining Genomics and Transcriptomics Approaches to Understand Stylosanthes scabra, an Orphan Legume from the Brazilian Caatinga.</title>
        <authorList>
            <person name="Ferreira-Neto J.R.C."/>
            <person name="da Silva M.D."/>
            <person name="Binneck E."/>
            <person name="de Melo N.F."/>
            <person name="da Silva R.H."/>
            <person name="de Melo A.L.T.M."/>
            <person name="Pandolfi V."/>
            <person name="Bustamante F.O."/>
            <person name="Brasileiro-Vidal A.C."/>
            <person name="Benko-Iseppon A.M."/>
        </authorList>
    </citation>
    <scope>NUCLEOTIDE SEQUENCE [LARGE SCALE GENOMIC DNA]</scope>
    <source>
        <tissue evidence="2">Leaves</tissue>
    </source>
</reference>
<protein>
    <recommendedName>
        <fullName evidence="1">Reverse transcriptase domain-containing protein</fullName>
    </recommendedName>
</protein>
<feature type="domain" description="Reverse transcriptase" evidence="1">
    <location>
        <begin position="1"/>
        <end position="150"/>
    </location>
</feature>
<organism evidence="2 3">
    <name type="scientific">Stylosanthes scabra</name>
    <dbReference type="NCBI Taxonomy" id="79078"/>
    <lineage>
        <taxon>Eukaryota</taxon>
        <taxon>Viridiplantae</taxon>
        <taxon>Streptophyta</taxon>
        <taxon>Embryophyta</taxon>
        <taxon>Tracheophyta</taxon>
        <taxon>Spermatophyta</taxon>
        <taxon>Magnoliopsida</taxon>
        <taxon>eudicotyledons</taxon>
        <taxon>Gunneridae</taxon>
        <taxon>Pentapetalae</taxon>
        <taxon>rosids</taxon>
        <taxon>fabids</taxon>
        <taxon>Fabales</taxon>
        <taxon>Fabaceae</taxon>
        <taxon>Papilionoideae</taxon>
        <taxon>50 kb inversion clade</taxon>
        <taxon>dalbergioids sensu lato</taxon>
        <taxon>Dalbergieae</taxon>
        <taxon>Pterocarpus clade</taxon>
        <taxon>Stylosanthes</taxon>
    </lineage>
</organism>
<proteinExistence type="predicted"/>
<sequence>MHFMRRTKSKKGTIAFKIDLEKAYDRVDWMFLEHALSSFGFPSLSIRLIMNCVKAFWLSILWNGDKLDGIHPRRGLRQGDPMSPYLFVICMEMLACFINRQVQEGVWDPVAVSRGGPRISHLMFVDDLLLFVKLERGRFSKSCPPWAFYM</sequence>
<dbReference type="EMBL" id="JASCZI010151753">
    <property type="protein sequence ID" value="MED6174317.1"/>
    <property type="molecule type" value="Genomic_DNA"/>
</dbReference>
<dbReference type="InterPro" id="IPR000477">
    <property type="entry name" value="RT_dom"/>
</dbReference>
<name>A0ABU6VLQ0_9FABA</name>
<dbReference type="Pfam" id="PF00078">
    <property type="entry name" value="RVT_1"/>
    <property type="match status" value="1"/>
</dbReference>
<evidence type="ECO:0000313" key="3">
    <source>
        <dbReference type="Proteomes" id="UP001341840"/>
    </source>
</evidence>
<dbReference type="Proteomes" id="UP001341840">
    <property type="component" value="Unassembled WGS sequence"/>
</dbReference>
<dbReference type="PANTHER" id="PTHR19446">
    <property type="entry name" value="REVERSE TRANSCRIPTASES"/>
    <property type="match status" value="1"/>
</dbReference>
<gene>
    <name evidence="2" type="ORF">PIB30_118852</name>
</gene>
<dbReference type="PROSITE" id="PS50878">
    <property type="entry name" value="RT_POL"/>
    <property type="match status" value="1"/>
</dbReference>
<comment type="caution">
    <text evidence="2">The sequence shown here is derived from an EMBL/GenBank/DDBJ whole genome shotgun (WGS) entry which is preliminary data.</text>
</comment>
<keyword evidence="3" id="KW-1185">Reference proteome</keyword>
<dbReference type="InterPro" id="IPR043502">
    <property type="entry name" value="DNA/RNA_pol_sf"/>
</dbReference>
<dbReference type="SUPFAM" id="SSF56672">
    <property type="entry name" value="DNA/RNA polymerases"/>
    <property type="match status" value="1"/>
</dbReference>
<evidence type="ECO:0000259" key="1">
    <source>
        <dbReference type="PROSITE" id="PS50878"/>
    </source>
</evidence>
<accession>A0ABU6VLQ0</accession>